<protein>
    <submittedName>
        <fullName evidence="6">Polysialic acid transport ATP-binding protein KpsT</fullName>
    </submittedName>
</protein>
<dbReference type="InterPro" id="IPR017871">
    <property type="entry name" value="ABC_transporter-like_CS"/>
</dbReference>
<dbReference type="Pfam" id="PF00005">
    <property type="entry name" value="ABC_tran"/>
    <property type="match status" value="1"/>
</dbReference>
<keyword evidence="4 6" id="KW-0067">ATP-binding</keyword>
<dbReference type="InterPro" id="IPR027417">
    <property type="entry name" value="P-loop_NTPase"/>
</dbReference>
<evidence type="ECO:0000313" key="6">
    <source>
        <dbReference type="EMBL" id="OWK32939.1"/>
    </source>
</evidence>
<dbReference type="SUPFAM" id="SSF52540">
    <property type="entry name" value="P-loop containing nucleoside triphosphate hydrolases"/>
    <property type="match status" value="1"/>
</dbReference>
<comment type="caution">
    <text evidence="6">The sequence shown here is derived from an EMBL/GenBank/DDBJ whole genome shotgun (WGS) entry which is preliminary data.</text>
</comment>
<dbReference type="OrthoDB" id="9778870at2"/>
<keyword evidence="7" id="KW-1185">Reference proteome</keyword>
<dbReference type="GO" id="GO:0016020">
    <property type="term" value="C:membrane"/>
    <property type="evidence" value="ECO:0007669"/>
    <property type="project" value="InterPro"/>
</dbReference>
<keyword evidence="3" id="KW-0547">Nucleotide-binding</keyword>
<accession>A0A245ZT64</accession>
<feature type="domain" description="ABC transporter" evidence="5">
    <location>
        <begin position="2"/>
        <end position="221"/>
    </location>
</feature>
<dbReference type="GO" id="GO:0140359">
    <property type="term" value="F:ABC-type transporter activity"/>
    <property type="evidence" value="ECO:0007669"/>
    <property type="project" value="InterPro"/>
</dbReference>
<dbReference type="CDD" id="cd03220">
    <property type="entry name" value="ABC_KpsT_Wzt"/>
    <property type="match status" value="1"/>
</dbReference>
<dbReference type="Proteomes" id="UP000197783">
    <property type="component" value="Unassembled WGS sequence"/>
</dbReference>
<dbReference type="InterPro" id="IPR050683">
    <property type="entry name" value="Bact_Polysacc_Export_ATP-bd"/>
</dbReference>
<dbReference type="InterPro" id="IPR003439">
    <property type="entry name" value="ABC_transporter-like_ATP-bd"/>
</dbReference>
<gene>
    <name evidence="6" type="primary">kpsT</name>
    <name evidence="6" type="ORF">SPMU_12820</name>
</gene>
<name>A0A245ZT64_9SPHN</name>
<dbReference type="SMART" id="SM00382">
    <property type="entry name" value="AAA"/>
    <property type="match status" value="1"/>
</dbReference>
<dbReference type="GO" id="GO:0016887">
    <property type="term" value="F:ATP hydrolysis activity"/>
    <property type="evidence" value="ECO:0007669"/>
    <property type="project" value="InterPro"/>
</dbReference>
<dbReference type="InterPro" id="IPR015860">
    <property type="entry name" value="ABC_transpr_TagH-like"/>
</dbReference>
<dbReference type="InterPro" id="IPR003593">
    <property type="entry name" value="AAA+_ATPase"/>
</dbReference>
<dbReference type="EMBL" id="NBBJ01000001">
    <property type="protein sequence ID" value="OWK32939.1"/>
    <property type="molecule type" value="Genomic_DNA"/>
</dbReference>
<dbReference type="PROSITE" id="PS50893">
    <property type="entry name" value="ABC_TRANSPORTER_2"/>
    <property type="match status" value="1"/>
</dbReference>
<evidence type="ECO:0000256" key="3">
    <source>
        <dbReference type="ARBA" id="ARBA00022741"/>
    </source>
</evidence>
<dbReference type="AlphaFoldDB" id="A0A245ZT64"/>
<reference evidence="6 7" key="1">
    <citation type="submission" date="2017-03" db="EMBL/GenBank/DDBJ databases">
        <title>Genome sequence of Sphingomonas mucosissima DSM 17494.</title>
        <authorList>
            <person name="Poehlein A."/>
            <person name="Wuebbeler J.H."/>
            <person name="Steinbuechel A."/>
            <person name="Daniel R."/>
        </authorList>
    </citation>
    <scope>NUCLEOTIDE SEQUENCE [LARGE SCALE GENOMIC DNA]</scope>
    <source>
        <strain evidence="6 7">DSM 17494</strain>
    </source>
</reference>
<organism evidence="6 7">
    <name type="scientific">Sphingomonas mucosissima</name>
    <dbReference type="NCBI Taxonomy" id="370959"/>
    <lineage>
        <taxon>Bacteria</taxon>
        <taxon>Pseudomonadati</taxon>
        <taxon>Pseudomonadota</taxon>
        <taxon>Alphaproteobacteria</taxon>
        <taxon>Sphingomonadales</taxon>
        <taxon>Sphingomonadaceae</taxon>
        <taxon>Sphingomonas</taxon>
    </lineage>
</organism>
<sequence>MIVLDNVSKVYRGHNVDNEVLRAVHLTIPRGDSIGVCGANGAGKSTLMKLIAGVERPTTGKVTRHMTVSWPIGYSTAFHPHLTGADNAKFVARIYGADERELLAFVEDFAQLGSYLYEPIKTYSAGMAARLAFGVSLAIKFDCYLVDEVTGAGDERFKLRAEEALYERRDRGTLVMVSHDTGTLFRYCKRGAVVYGGTVTLYDTIAEAADVHHRLQSIGARAGQAA</sequence>
<dbReference type="GO" id="GO:0005524">
    <property type="term" value="F:ATP binding"/>
    <property type="evidence" value="ECO:0007669"/>
    <property type="project" value="UniProtKB-KW"/>
</dbReference>
<evidence type="ECO:0000313" key="7">
    <source>
        <dbReference type="Proteomes" id="UP000197783"/>
    </source>
</evidence>
<dbReference type="PANTHER" id="PTHR46743">
    <property type="entry name" value="TEICHOIC ACIDS EXPORT ATP-BINDING PROTEIN TAGH"/>
    <property type="match status" value="1"/>
</dbReference>
<dbReference type="PANTHER" id="PTHR46743:SF2">
    <property type="entry name" value="TEICHOIC ACIDS EXPORT ATP-BINDING PROTEIN TAGH"/>
    <property type="match status" value="1"/>
</dbReference>
<dbReference type="PROSITE" id="PS00211">
    <property type="entry name" value="ABC_TRANSPORTER_1"/>
    <property type="match status" value="1"/>
</dbReference>
<dbReference type="Gene3D" id="3.40.50.300">
    <property type="entry name" value="P-loop containing nucleotide triphosphate hydrolases"/>
    <property type="match status" value="1"/>
</dbReference>
<dbReference type="RefSeq" id="WP_088332878.1">
    <property type="nucleotide sequence ID" value="NZ_NBBJ01000001.1"/>
</dbReference>
<evidence type="ECO:0000259" key="5">
    <source>
        <dbReference type="PROSITE" id="PS50893"/>
    </source>
</evidence>
<comment type="similarity">
    <text evidence="1">Belongs to the ABC transporter superfamily.</text>
</comment>
<keyword evidence="2" id="KW-0813">Transport</keyword>
<evidence type="ECO:0000256" key="4">
    <source>
        <dbReference type="ARBA" id="ARBA00022840"/>
    </source>
</evidence>
<proteinExistence type="inferred from homology"/>
<evidence type="ECO:0000256" key="2">
    <source>
        <dbReference type="ARBA" id="ARBA00022448"/>
    </source>
</evidence>
<evidence type="ECO:0000256" key="1">
    <source>
        <dbReference type="ARBA" id="ARBA00005417"/>
    </source>
</evidence>